<comment type="caution">
    <text evidence="1">The sequence shown here is derived from an EMBL/GenBank/DDBJ whole genome shotgun (WGS) entry which is preliminary data.</text>
</comment>
<gene>
    <name evidence="1" type="ORF">E5988_11800</name>
</gene>
<evidence type="ECO:0000313" key="2">
    <source>
        <dbReference type="Proteomes" id="UP000308038"/>
    </source>
</evidence>
<evidence type="ECO:0008006" key="3">
    <source>
        <dbReference type="Google" id="ProtNLM"/>
    </source>
</evidence>
<dbReference type="EMBL" id="SSTI01000008">
    <property type="protein sequence ID" value="THG39366.1"/>
    <property type="molecule type" value="Genomic_DNA"/>
</dbReference>
<sequence>MTATGPSAPDLAATLSDPEWRSLHDFLTGLADETARLVVPAPLHHAFPGAICPQDMADPIAQEFAAIAIHKGDYTSIPADSLYPLLILYRPVFANAVFIVLAPSDRAGAAADRAHTGALTAMIAWARTHASPALVAATTTPHAELSADEALTAMARLIARDLVQQVSDDSGLVAVAETALPFAGTRWFWGDDAGKVAELFCLPTLAAEQPDLASRLIDLVMALSPAGLIHRRIGPADLRVESDDPRDLKVATPFTITFGDLSRGRIQQAIRFNDGRTRPIVCFVPGTLTASWRGRPVTCDLAAAIFAQEVTHDGDSVMLRHVSTIRDPGDVTRELATVTCTYSLAANRSIVGFELAVRPARFVTLKDITVTPGLGDLDQLGHFDTLTTLGSTSQPHIAPALGSLPLSAAAMPYLCLWESRSLPGHAVGVHMAPADTATKLSAVTDDERLTGLRLHYRSRAATRRTPFVVRDTRLVTTGGYYDRAAEYRDLIHDAGDGGWCRDPSMSYDTGVELNAVATWLFFASTNAYGTVPPDRMTTLRAWYDRHLSLYRDHLRSDDPNVHERIFVRGLAFVILSLDTIARVHPDAGYDRLADRLTNLLLDTQTPVAGDPDAAVFGSGLPDAPWRPELDSQCAALLALGRRACTEPPSTALAAAIAAGVTALRIATPSSSSYGNDPLDHPTIVISRSMDDDDLVDTGFWTYKLGLALRAFHLIDHAATTGRLALPDATRAHLQQLAATATQALLRAADYRDGLIEVRTSFNAGETNSETQPWAALGLVPLLDRALLDIPAGEALPLSIAITPKA</sequence>
<keyword evidence="2" id="KW-1185">Reference proteome</keyword>
<accession>A0ABY2QG02</accession>
<reference evidence="1 2" key="1">
    <citation type="submission" date="2019-04" db="EMBL/GenBank/DDBJ databases">
        <title>Microbes associate with the intestines of laboratory mice.</title>
        <authorList>
            <person name="Navarre W."/>
            <person name="Wong E."/>
            <person name="Huang K.C."/>
            <person name="Tropini C."/>
            <person name="Ng K."/>
            <person name="Yu B."/>
        </authorList>
    </citation>
    <scope>NUCLEOTIDE SEQUENCE [LARGE SCALE GENOMIC DNA]</scope>
    <source>
        <strain evidence="1 2">NM83_B4-11</strain>
    </source>
</reference>
<dbReference type="Proteomes" id="UP000308038">
    <property type="component" value="Unassembled WGS sequence"/>
</dbReference>
<protein>
    <recommendedName>
        <fullName evidence="3">Heparinase</fullName>
    </recommendedName>
</protein>
<organism evidence="1 2">
    <name type="scientific">Sphingomonas olei</name>
    <dbReference type="NCBI Taxonomy" id="1886787"/>
    <lineage>
        <taxon>Bacteria</taxon>
        <taxon>Pseudomonadati</taxon>
        <taxon>Pseudomonadota</taxon>
        <taxon>Alphaproteobacteria</taxon>
        <taxon>Sphingomonadales</taxon>
        <taxon>Sphingomonadaceae</taxon>
        <taxon>Sphingomonas</taxon>
    </lineage>
</organism>
<proteinExistence type="predicted"/>
<name>A0ABY2QG02_9SPHN</name>
<dbReference type="RefSeq" id="WP_136451787.1">
    <property type="nucleotide sequence ID" value="NZ_SSTI01000008.1"/>
</dbReference>
<evidence type="ECO:0000313" key="1">
    <source>
        <dbReference type="EMBL" id="THG39366.1"/>
    </source>
</evidence>